<dbReference type="PANTHER" id="PTHR30185:SF15">
    <property type="entry name" value="CRYPTIC BETA-GLUCOSIDE BGL OPERON ANTITERMINATOR"/>
    <property type="match status" value="1"/>
</dbReference>
<reference evidence="3 4" key="1">
    <citation type="submission" date="2023-07" db="EMBL/GenBank/DDBJ databases">
        <title>Genomic Encyclopedia of Type Strains, Phase IV (KMG-IV): sequencing the most valuable type-strain genomes for metagenomic binning, comparative biology and taxonomic classification.</title>
        <authorList>
            <person name="Goeker M."/>
        </authorList>
    </citation>
    <scope>NUCLEOTIDE SEQUENCE [LARGE SCALE GENOMIC DNA]</scope>
    <source>
        <strain evidence="3 4">DSM 16784</strain>
    </source>
</reference>
<keyword evidence="1" id="KW-0677">Repeat</keyword>
<dbReference type="InterPro" id="IPR036634">
    <property type="entry name" value="PRD_sf"/>
</dbReference>
<evidence type="ECO:0000259" key="2">
    <source>
        <dbReference type="PROSITE" id="PS51372"/>
    </source>
</evidence>
<dbReference type="SUPFAM" id="SSF63520">
    <property type="entry name" value="PTS-regulatory domain, PRD"/>
    <property type="match status" value="2"/>
</dbReference>
<dbReference type="Gene3D" id="1.20.890.100">
    <property type="match status" value="1"/>
</dbReference>
<dbReference type="InterPro" id="IPR050661">
    <property type="entry name" value="BglG_antiterminators"/>
</dbReference>
<dbReference type="RefSeq" id="WP_307406256.1">
    <property type="nucleotide sequence ID" value="NZ_JAUSUR010000001.1"/>
</dbReference>
<dbReference type="PROSITE" id="PS51372">
    <property type="entry name" value="PRD_2"/>
    <property type="match status" value="2"/>
</dbReference>
<dbReference type="SMART" id="SM01061">
    <property type="entry name" value="CAT_RBD"/>
    <property type="match status" value="1"/>
</dbReference>
<dbReference type="Proteomes" id="UP001230220">
    <property type="component" value="Unassembled WGS sequence"/>
</dbReference>
<name>A0ABU0E0H5_9FIRM</name>
<feature type="domain" description="PRD" evidence="2">
    <location>
        <begin position="63"/>
        <end position="168"/>
    </location>
</feature>
<evidence type="ECO:0000313" key="3">
    <source>
        <dbReference type="EMBL" id="MDQ0360389.1"/>
    </source>
</evidence>
<dbReference type="Gene3D" id="2.30.24.10">
    <property type="entry name" value="CAT RNA-binding domain"/>
    <property type="match status" value="1"/>
</dbReference>
<comment type="caution">
    <text evidence="3">The sequence shown here is derived from an EMBL/GenBank/DDBJ whole genome shotgun (WGS) entry which is preliminary data.</text>
</comment>
<dbReference type="SUPFAM" id="SSF50151">
    <property type="entry name" value="SacY-like RNA-binding domain"/>
    <property type="match status" value="1"/>
</dbReference>
<evidence type="ECO:0000256" key="1">
    <source>
        <dbReference type="ARBA" id="ARBA00022737"/>
    </source>
</evidence>
<dbReference type="InterPro" id="IPR004341">
    <property type="entry name" value="CAT_RNA-bd_dom"/>
</dbReference>
<dbReference type="Gene3D" id="1.10.1790.10">
    <property type="entry name" value="PRD domain"/>
    <property type="match status" value="1"/>
</dbReference>
<proteinExistence type="predicted"/>
<dbReference type="PANTHER" id="PTHR30185">
    <property type="entry name" value="CRYPTIC BETA-GLUCOSIDE BGL OPERON ANTITERMINATOR"/>
    <property type="match status" value="1"/>
</dbReference>
<sequence length="288" mass="33908">MRIKRIFNNNVVLAYKDESEVVIFGKGVGFQKKHGDDLDSDRIEKMFTLSEKQTSHFVTLLNDIPSEYSNLTYRIVKQAEADLHIEFNGSIYIAILDHINYALIRAGKGIFLHNELLWEIKRTYPKEFEAALKTLDIIKEETGFEFPEDEAGMIALHYYNAQDPEILMETTYKSAEIISNIIKIIQFHFRIEFDKDEMNYNRLMTHLRYFVASLLNDERRGDGNADGFLFKSLIRQHPEVYECALKIKKYIHDSISKKVSNEELMYLMIHMQRIIEKEKGELHNEKLR</sequence>
<gene>
    <name evidence="3" type="ORF">J2S15_001120</name>
</gene>
<dbReference type="EMBL" id="JAUSUR010000001">
    <property type="protein sequence ID" value="MDQ0360389.1"/>
    <property type="molecule type" value="Genomic_DNA"/>
</dbReference>
<dbReference type="InterPro" id="IPR036650">
    <property type="entry name" value="CAT_RNA-bd_dom_sf"/>
</dbReference>
<dbReference type="Pfam" id="PF00874">
    <property type="entry name" value="PRD"/>
    <property type="match status" value="2"/>
</dbReference>
<dbReference type="Gene3D" id="1.20.58.1950">
    <property type="match status" value="1"/>
</dbReference>
<evidence type="ECO:0000313" key="4">
    <source>
        <dbReference type="Proteomes" id="UP001230220"/>
    </source>
</evidence>
<dbReference type="Pfam" id="PF03123">
    <property type="entry name" value="CAT_RBD"/>
    <property type="match status" value="1"/>
</dbReference>
<protein>
    <submittedName>
        <fullName evidence="3">Beta-glucoside operon transcriptional antiterminator</fullName>
    </submittedName>
</protein>
<keyword evidence="4" id="KW-1185">Reference proteome</keyword>
<accession>A0ABU0E0H5</accession>
<organism evidence="3 4">
    <name type="scientific">Breznakia pachnodae</name>
    <dbReference type="NCBI Taxonomy" id="265178"/>
    <lineage>
        <taxon>Bacteria</taxon>
        <taxon>Bacillati</taxon>
        <taxon>Bacillota</taxon>
        <taxon>Erysipelotrichia</taxon>
        <taxon>Erysipelotrichales</taxon>
        <taxon>Erysipelotrichaceae</taxon>
        <taxon>Breznakia</taxon>
    </lineage>
</organism>
<dbReference type="InterPro" id="IPR011608">
    <property type="entry name" value="PRD"/>
</dbReference>
<feature type="domain" description="PRD" evidence="2">
    <location>
        <begin position="169"/>
        <end position="281"/>
    </location>
</feature>